<evidence type="ECO:0000256" key="8">
    <source>
        <dbReference type="ARBA" id="ARBA00022801"/>
    </source>
</evidence>
<evidence type="ECO:0000256" key="2">
    <source>
        <dbReference type="ARBA" id="ARBA00010669"/>
    </source>
</evidence>
<comment type="catalytic activity">
    <reaction evidence="10">
        <text>adenosine(34) in tRNA + H2O + H(+) = inosine(34) in tRNA + NH4(+)</text>
        <dbReference type="Rhea" id="RHEA:43168"/>
        <dbReference type="Rhea" id="RHEA-COMP:10373"/>
        <dbReference type="Rhea" id="RHEA-COMP:10374"/>
        <dbReference type="ChEBI" id="CHEBI:15377"/>
        <dbReference type="ChEBI" id="CHEBI:15378"/>
        <dbReference type="ChEBI" id="CHEBI:28938"/>
        <dbReference type="ChEBI" id="CHEBI:74411"/>
        <dbReference type="ChEBI" id="CHEBI:82852"/>
        <dbReference type="EC" id="3.5.4.33"/>
    </reaction>
</comment>
<evidence type="ECO:0000259" key="11">
    <source>
        <dbReference type="PROSITE" id="PS51747"/>
    </source>
</evidence>
<dbReference type="EMBL" id="UOFY01000008">
    <property type="protein sequence ID" value="VAX06335.1"/>
    <property type="molecule type" value="Genomic_DNA"/>
</dbReference>
<proteinExistence type="inferred from homology"/>
<keyword evidence="6" id="KW-0819">tRNA processing</keyword>
<dbReference type="NCBIfam" id="NF008113">
    <property type="entry name" value="PRK10860.1"/>
    <property type="match status" value="1"/>
</dbReference>
<dbReference type="CDD" id="cd01285">
    <property type="entry name" value="nucleoside_deaminase"/>
    <property type="match status" value="1"/>
</dbReference>
<evidence type="ECO:0000256" key="7">
    <source>
        <dbReference type="ARBA" id="ARBA00022723"/>
    </source>
</evidence>
<keyword evidence="8 12" id="KW-0378">Hydrolase</keyword>
<dbReference type="InterPro" id="IPR002125">
    <property type="entry name" value="CMP_dCMP_dom"/>
</dbReference>
<sequence length="161" mass="17689">MNFDSRPSSLATRDLEYMQRALELARRAQAADEVPVGALLVRDDQIIGEGWNVPISSHDPSAHAEMQALRAAARAVSNYRLPETTLYVTLEPCVMCAGAIVHARVQRVVFGARDPKTGAAGSMFDILNSDQHNHGVQISEGVLAEECGQLLTDFFRARRKK</sequence>
<gene>
    <name evidence="12" type="ORF">MNBD_GAMMA25-1815</name>
</gene>
<evidence type="ECO:0000256" key="1">
    <source>
        <dbReference type="ARBA" id="ARBA00001947"/>
    </source>
</evidence>
<evidence type="ECO:0000256" key="4">
    <source>
        <dbReference type="ARBA" id="ARBA00012740"/>
    </source>
</evidence>
<keyword evidence="9" id="KW-0862">Zinc</keyword>
<evidence type="ECO:0000256" key="10">
    <source>
        <dbReference type="ARBA" id="ARBA00048045"/>
    </source>
</evidence>
<dbReference type="Pfam" id="PF00383">
    <property type="entry name" value="dCMP_cyt_deam_1"/>
    <property type="match status" value="1"/>
</dbReference>
<comment type="similarity">
    <text evidence="2">Belongs to the cytidine and deoxycytidylate deaminase family. ADAT2 subfamily.</text>
</comment>
<protein>
    <recommendedName>
        <fullName evidence="5">tRNA-specific adenosine deaminase 2</fullName>
        <ecNumber evidence="4">3.5.4.33</ecNumber>
    </recommendedName>
</protein>
<evidence type="ECO:0000256" key="5">
    <source>
        <dbReference type="ARBA" id="ARBA00019216"/>
    </source>
</evidence>
<dbReference type="PROSITE" id="PS00903">
    <property type="entry name" value="CYT_DCMP_DEAMINASES_1"/>
    <property type="match status" value="1"/>
</dbReference>
<organism evidence="12">
    <name type="scientific">hydrothermal vent metagenome</name>
    <dbReference type="NCBI Taxonomy" id="652676"/>
    <lineage>
        <taxon>unclassified sequences</taxon>
        <taxon>metagenomes</taxon>
        <taxon>ecological metagenomes</taxon>
    </lineage>
</organism>
<dbReference type="GO" id="GO:0002100">
    <property type="term" value="P:tRNA wobble adenosine to inosine editing"/>
    <property type="evidence" value="ECO:0007669"/>
    <property type="project" value="InterPro"/>
</dbReference>
<dbReference type="FunFam" id="3.40.140.10:FF:000005">
    <property type="entry name" value="tRNA-specific adenosine deaminase"/>
    <property type="match status" value="1"/>
</dbReference>
<dbReference type="InterPro" id="IPR016192">
    <property type="entry name" value="APOBEC/CMP_deaminase_Zn-bd"/>
</dbReference>
<evidence type="ECO:0000256" key="6">
    <source>
        <dbReference type="ARBA" id="ARBA00022694"/>
    </source>
</evidence>
<dbReference type="PANTHER" id="PTHR11079">
    <property type="entry name" value="CYTOSINE DEAMINASE FAMILY MEMBER"/>
    <property type="match status" value="1"/>
</dbReference>
<accession>A0A3B1BJE5</accession>
<dbReference type="Gene3D" id="3.40.140.10">
    <property type="entry name" value="Cytidine Deaminase, domain 2"/>
    <property type="match status" value="1"/>
</dbReference>
<dbReference type="AlphaFoldDB" id="A0A3B1BJE5"/>
<dbReference type="InterPro" id="IPR016193">
    <property type="entry name" value="Cytidine_deaminase-like"/>
</dbReference>
<dbReference type="GO" id="GO:0008270">
    <property type="term" value="F:zinc ion binding"/>
    <property type="evidence" value="ECO:0007669"/>
    <property type="project" value="InterPro"/>
</dbReference>
<dbReference type="PROSITE" id="PS51747">
    <property type="entry name" value="CYT_DCMP_DEAMINASES_2"/>
    <property type="match status" value="1"/>
</dbReference>
<reference evidence="12" key="1">
    <citation type="submission" date="2018-06" db="EMBL/GenBank/DDBJ databases">
        <authorList>
            <person name="Zhirakovskaya E."/>
        </authorList>
    </citation>
    <scope>NUCLEOTIDE SEQUENCE</scope>
</reference>
<name>A0A3B1BJE5_9ZZZZ</name>
<dbReference type="HAMAP" id="MF_00972">
    <property type="entry name" value="tRNA_aden_deaminase"/>
    <property type="match status" value="1"/>
</dbReference>
<dbReference type="GO" id="GO:0052717">
    <property type="term" value="F:tRNA-specific adenosine-34 deaminase activity"/>
    <property type="evidence" value="ECO:0007669"/>
    <property type="project" value="UniProtKB-EC"/>
</dbReference>
<evidence type="ECO:0000313" key="12">
    <source>
        <dbReference type="EMBL" id="VAX06335.1"/>
    </source>
</evidence>
<feature type="domain" description="CMP/dCMP-type deaminase" evidence="11">
    <location>
        <begin position="12"/>
        <end position="124"/>
    </location>
</feature>
<dbReference type="InterPro" id="IPR028883">
    <property type="entry name" value="tRNA_aden_deaminase"/>
</dbReference>
<comment type="cofactor">
    <cofactor evidence="1">
        <name>Zn(2+)</name>
        <dbReference type="ChEBI" id="CHEBI:29105"/>
    </cofactor>
</comment>
<keyword evidence="7" id="KW-0479">Metal-binding</keyword>
<dbReference type="SUPFAM" id="SSF53927">
    <property type="entry name" value="Cytidine deaminase-like"/>
    <property type="match status" value="1"/>
</dbReference>
<dbReference type="PANTHER" id="PTHR11079:SF202">
    <property type="entry name" value="TRNA-SPECIFIC ADENOSINE DEAMINASE"/>
    <property type="match status" value="1"/>
</dbReference>
<evidence type="ECO:0000256" key="9">
    <source>
        <dbReference type="ARBA" id="ARBA00022833"/>
    </source>
</evidence>
<dbReference type="EC" id="3.5.4.33" evidence="4"/>
<comment type="subunit">
    <text evidence="3">Homodimer.</text>
</comment>
<evidence type="ECO:0000256" key="3">
    <source>
        <dbReference type="ARBA" id="ARBA00011738"/>
    </source>
</evidence>